<evidence type="ECO:0000313" key="2">
    <source>
        <dbReference type="EMBL" id="VGO22573.1"/>
    </source>
</evidence>
<gene>
    <name evidence="2" type="ORF">SCARR_04658</name>
</gene>
<feature type="region of interest" description="Disordered" evidence="1">
    <location>
        <begin position="1"/>
        <end position="27"/>
    </location>
</feature>
<proteinExistence type="predicted"/>
<sequence>MGKKEKSKKKGKRKLTPAEKREKKRRQAMYETIFVNGKQKRVLRSPPGIDYSQIDDPIFFAQNEMWEELHAWEQRRDAALDLNCDEADGGIPF</sequence>
<keyword evidence="3" id="KW-1185">Reference proteome</keyword>
<reference evidence="2 3" key="1">
    <citation type="submission" date="2019-04" db="EMBL/GenBank/DDBJ databases">
        <authorList>
            <person name="Van Vliet M D."/>
        </authorList>
    </citation>
    <scope>NUCLEOTIDE SEQUENCE [LARGE SCALE GENOMIC DNA]</scope>
    <source>
        <strain evidence="2 3">F21</strain>
    </source>
</reference>
<dbReference type="Proteomes" id="UP000346198">
    <property type="component" value="Unassembled WGS sequence"/>
</dbReference>
<evidence type="ECO:0000313" key="3">
    <source>
        <dbReference type="Proteomes" id="UP000346198"/>
    </source>
</evidence>
<feature type="compositionally biased region" description="Basic residues" evidence="1">
    <location>
        <begin position="1"/>
        <end position="15"/>
    </location>
</feature>
<evidence type="ECO:0000256" key="1">
    <source>
        <dbReference type="SAM" id="MobiDB-lite"/>
    </source>
</evidence>
<accession>A0A6C2URJ6</accession>
<name>A0A6C2URJ6_9BACT</name>
<dbReference type="AlphaFoldDB" id="A0A6C2URJ6"/>
<organism evidence="2 3">
    <name type="scientific">Pontiella sulfatireligans</name>
    <dbReference type="NCBI Taxonomy" id="2750658"/>
    <lineage>
        <taxon>Bacteria</taxon>
        <taxon>Pseudomonadati</taxon>
        <taxon>Kiritimatiellota</taxon>
        <taxon>Kiritimatiellia</taxon>
        <taxon>Kiritimatiellales</taxon>
        <taxon>Pontiellaceae</taxon>
        <taxon>Pontiella</taxon>
    </lineage>
</organism>
<dbReference type="RefSeq" id="WP_136064027.1">
    <property type="nucleotide sequence ID" value="NZ_CAAHFH010000002.1"/>
</dbReference>
<dbReference type="EMBL" id="CAAHFH010000002">
    <property type="protein sequence ID" value="VGO22573.1"/>
    <property type="molecule type" value="Genomic_DNA"/>
</dbReference>
<protein>
    <submittedName>
        <fullName evidence="2">Uncharacterized protein</fullName>
    </submittedName>
</protein>